<keyword evidence="3" id="KW-1185">Reference proteome</keyword>
<evidence type="ECO:0000313" key="3">
    <source>
        <dbReference type="Proteomes" id="UP000485058"/>
    </source>
</evidence>
<keyword evidence="1" id="KW-0472">Membrane</keyword>
<sequence length="88" mass="9105">MPPVPPARNAACKSVAANATNTDLLLAVVLVASAFAGAGVSQGWAYAEKNLVDPHAGSWVPAVTVKLQIGWWNTTSLVEAGFMPSDVE</sequence>
<name>A0A699Y878_HAELA</name>
<evidence type="ECO:0000256" key="1">
    <source>
        <dbReference type="SAM" id="Phobius"/>
    </source>
</evidence>
<comment type="caution">
    <text evidence="2">The sequence shown here is derived from an EMBL/GenBank/DDBJ whole genome shotgun (WGS) entry which is preliminary data.</text>
</comment>
<accession>A0A699Y878</accession>
<keyword evidence="1" id="KW-0812">Transmembrane</keyword>
<proteinExistence type="predicted"/>
<dbReference type="AlphaFoldDB" id="A0A699Y878"/>
<feature type="non-terminal residue" evidence="2">
    <location>
        <position position="1"/>
    </location>
</feature>
<dbReference type="EMBL" id="BLLF01000030">
    <property type="protein sequence ID" value="GFH06273.1"/>
    <property type="molecule type" value="Genomic_DNA"/>
</dbReference>
<protein>
    <submittedName>
        <fullName evidence="2">Uncharacterized protein</fullName>
    </submittedName>
</protein>
<evidence type="ECO:0000313" key="2">
    <source>
        <dbReference type="EMBL" id="GFH06273.1"/>
    </source>
</evidence>
<gene>
    <name evidence="2" type="ORF">HaLaN_00877</name>
</gene>
<keyword evidence="1" id="KW-1133">Transmembrane helix</keyword>
<dbReference type="Proteomes" id="UP000485058">
    <property type="component" value="Unassembled WGS sequence"/>
</dbReference>
<feature type="transmembrane region" description="Helical" evidence="1">
    <location>
        <begin position="24"/>
        <end position="47"/>
    </location>
</feature>
<reference evidence="2 3" key="1">
    <citation type="submission" date="2020-02" db="EMBL/GenBank/DDBJ databases">
        <title>Draft genome sequence of Haematococcus lacustris strain NIES-144.</title>
        <authorList>
            <person name="Morimoto D."/>
            <person name="Nakagawa S."/>
            <person name="Yoshida T."/>
            <person name="Sawayama S."/>
        </authorList>
    </citation>
    <scope>NUCLEOTIDE SEQUENCE [LARGE SCALE GENOMIC DNA]</scope>
    <source>
        <strain evidence="2 3">NIES-144</strain>
    </source>
</reference>
<organism evidence="2 3">
    <name type="scientific">Haematococcus lacustris</name>
    <name type="common">Green alga</name>
    <name type="synonym">Haematococcus pluvialis</name>
    <dbReference type="NCBI Taxonomy" id="44745"/>
    <lineage>
        <taxon>Eukaryota</taxon>
        <taxon>Viridiplantae</taxon>
        <taxon>Chlorophyta</taxon>
        <taxon>core chlorophytes</taxon>
        <taxon>Chlorophyceae</taxon>
        <taxon>CS clade</taxon>
        <taxon>Chlamydomonadales</taxon>
        <taxon>Haematococcaceae</taxon>
        <taxon>Haematococcus</taxon>
    </lineage>
</organism>
<feature type="non-terminal residue" evidence="2">
    <location>
        <position position="88"/>
    </location>
</feature>